<dbReference type="Pfam" id="PF00589">
    <property type="entry name" value="Phage_integrase"/>
    <property type="match status" value="1"/>
</dbReference>
<keyword evidence="3" id="KW-0233">DNA recombination</keyword>
<dbReference type="HOGENOM" id="CLU_033139_2_0_10"/>
<evidence type="ECO:0000256" key="3">
    <source>
        <dbReference type="ARBA" id="ARBA00023172"/>
    </source>
</evidence>
<feature type="domain" description="Tyr recombinase" evidence="4">
    <location>
        <begin position="219"/>
        <end position="397"/>
    </location>
</feature>
<dbReference type="InterPro" id="IPR010998">
    <property type="entry name" value="Integrase_recombinase_N"/>
</dbReference>
<comment type="similarity">
    <text evidence="1">Belongs to the 'phage' integrase family.</text>
</comment>
<dbReference type="GO" id="GO:0015074">
    <property type="term" value="P:DNA integration"/>
    <property type="evidence" value="ECO:0007669"/>
    <property type="project" value="InterPro"/>
</dbReference>
<dbReference type="Pfam" id="PF13102">
    <property type="entry name" value="Phage_int_SAM_5"/>
    <property type="match status" value="1"/>
</dbReference>
<evidence type="ECO:0000313" key="6">
    <source>
        <dbReference type="Proteomes" id="UP000028933"/>
    </source>
</evidence>
<sequence length="416" mass="48609">MNKTFNLLFYLKKAKVNSQGEVPIYMRITIDGKISELSTKRTVLSSKWNSQAQSVKGSSEECKSLNFYLKTFEQKVYDTYHKLIRDGELVSSELLKNKLLGKDQKNRMLIPIFKDHNCRMEKLVGKEFAKGTLTRYKTCLSHTKEFLEWKYNISDIDIRNINYAFLNDFEFFLRTEKSCTNNTAVKYIMNFGKIIRICLNHGWLEKDPFMNYDSKFDEVTRIFLNEQELEKLFIKDFKNERLSLVRDIFLFSCFTGLAYIDTKKLTDNNINIGLDGARWIFTKRQKTKTTSNIPLLAQAECIIEKYRNHPSCINSGRLLPILSNQKMNAYLKEIADLCGVNKELTYHIARHTFATTITLSNGVSIESVSKMLGHKNMRTTQHYAKILDSKVSEDMILLKQKFIHIKNQEMCDHNLF</sequence>
<evidence type="ECO:0000259" key="4">
    <source>
        <dbReference type="PROSITE" id="PS51898"/>
    </source>
</evidence>
<name>A0A077ECX9_9FLAO</name>
<dbReference type="InterPro" id="IPR035386">
    <property type="entry name" value="Arm-DNA-bind_5"/>
</dbReference>
<dbReference type="Proteomes" id="UP000028933">
    <property type="component" value="Chromosome"/>
</dbReference>
<dbReference type="PROSITE" id="PS51898">
    <property type="entry name" value="TYR_RECOMBINASE"/>
    <property type="match status" value="1"/>
</dbReference>
<dbReference type="SUPFAM" id="SSF56349">
    <property type="entry name" value="DNA breaking-rejoining enzymes"/>
    <property type="match status" value="1"/>
</dbReference>
<keyword evidence="2" id="KW-0238">DNA-binding</keyword>
<dbReference type="InterPro" id="IPR050090">
    <property type="entry name" value="Tyrosine_recombinase_XerCD"/>
</dbReference>
<dbReference type="InterPro" id="IPR011010">
    <property type="entry name" value="DNA_brk_join_enz"/>
</dbReference>
<dbReference type="Gene3D" id="1.10.150.130">
    <property type="match status" value="1"/>
</dbReference>
<dbReference type="EMBL" id="CP007547">
    <property type="protein sequence ID" value="AIL45347.1"/>
    <property type="molecule type" value="Genomic_DNA"/>
</dbReference>
<dbReference type="InterPro" id="IPR002104">
    <property type="entry name" value="Integrase_catalytic"/>
</dbReference>
<dbReference type="Gene3D" id="1.10.443.10">
    <property type="entry name" value="Intergrase catalytic core"/>
    <property type="match status" value="1"/>
</dbReference>
<dbReference type="InterPro" id="IPR013762">
    <property type="entry name" value="Integrase-like_cat_sf"/>
</dbReference>
<evidence type="ECO:0000256" key="1">
    <source>
        <dbReference type="ARBA" id="ARBA00008857"/>
    </source>
</evidence>
<dbReference type="RefSeq" id="WP_024566026.1">
    <property type="nucleotide sequence ID" value="NZ_CP007547.1"/>
</dbReference>
<dbReference type="AlphaFoldDB" id="A0A077ECX9"/>
<dbReference type="GO" id="GO:0006310">
    <property type="term" value="P:DNA recombination"/>
    <property type="evidence" value="ECO:0007669"/>
    <property type="project" value="UniProtKB-KW"/>
</dbReference>
<reference evidence="5" key="1">
    <citation type="journal article" date="2013" name="Lancet">
        <title>First case of E anophelis outbreak in an intensive-care unit.</title>
        <authorList>
            <person name="Teo J."/>
            <person name="Tan S.Y."/>
            <person name="Tay M."/>
            <person name="Ding Y."/>
            <person name="Kjelleberg S."/>
            <person name="Givskov M."/>
            <person name="Lin R.T."/>
            <person name="Yang L."/>
        </authorList>
    </citation>
    <scope>NUCLEOTIDE SEQUENCE [LARGE SCALE GENOMIC DNA]</scope>
    <source>
        <strain evidence="5">NUHP1</strain>
    </source>
</reference>
<dbReference type="GO" id="GO:0003677">
    <property type="term" value="F:DNA binding"/>
    <property type="evidence" value="ECO:0007669"/>
    <property type="project" value="UniProtKB-KW"/>
</dbReference>
<dbReference type="Pfam" id="PF17293">
    <property type="entry name" value="Arm-DNA-bind_5"/>
    <property type="match status" value="1"/>
</dbReference>
<dbReference type="eggNOG" id="COG4974">
    <property type="taxonomic scope" value="Bacteria"/>
</dbReference>
<dbReference type="InterPro" id="IPR025269">
    <property type="entry name" value="SAM-like_dom"/>
</dbReference>
<accession>A0A077ECX9</accession>
<proteinExistence type="inferred from homology"/>
<organism evidence="5 6">
    <name type="scientific">Elizabethkingia anophelis NUHP1</name>
    <dbReference type="NCBI Taxonomy" id="1338011"/>
    <lineage>
        <taxon>Bacteria</taxon>
        <taxon>Pseudomonadati</taxon>
        <taxon>Bacteroidota</taxon>
        <taxon>Flavobacteriia</taxon>
        <taxon>Flavobacteriales</taxon>
        <taxon>Weeksellaceae</taxon>
        <taxon>Elizabethkingia</taxon>
    </lineage>
</organism>
<dbReference type="KEGG" id="eao:BD94_1572"/>
<dbReference type="CDD" id="cd01185">
    <property type="entry name" value="INTN1_C_like"/>
    <property type="match status" value="1"/>
</dbReference>
<evidence type="ECO:0000256" key="2">
    <source>
        <dbReference type="ARBA" id="ARBA00023125"/>
    </source>
</evidence>
<dbReference type="STRING" id="1338011.BD94_1572"/>
<gene>
    <name evidence="5" type="ORF">BD94_1572</name>
</gene>
<reference evidence="5" key="2">
    <citation type="journal article" date="2015" name="Genome Biol. Evol.">
        <title>Complete Genome Sequence and Transcriptomic Analysis of the Novel Pathogen Elizabethkingia anophelis in Response to Oxidative Stress.</title>
        <authorList>
            <person name="Li Y."/>
            <person name="Liu Y."/>
            <person name="Chew S.C."/>
            <person name="Tay M."/>
            <person name="Salido M.M."/>
            <person name="Teo J."/>
            <person name="Lauro F.M."/>
            <person name="Givskov M."/>
            <person name="Yang L."/>
        </authorList>
    </citation>
    <scope>NUCLEOTIDE SEQUENCE</scope>
    <source>
        <strain evidence="5">NUHP1</strain>
    </source>
</reference>
<protein>
    <submittedName>
        <fullName evidence="5">Transposase</fullName>
    </submittedName>
</protein>
<evidence type="ECO:0000313" key="5">
    <source>
        <dbReference type="EMBL" id="AIL45347.1"/>
    </source>
</evidence>
<dbReference type="PANTHER" id="PTHR30349:SF64">
    <property type="entry name" value="PROPHAGE INTEGRASE INTD-RELATED"/>
    <property type="match status" value="1"/>
</dbReference>
<dbReference type="PANTHER" id="PTHR30349">
    <property type="entry name" value="PHAGE INTEGRASE-RELATED"/>
    <property type="match status" value="1"/>
</dbReference>